<evidence type="ECO:0000256" key="1">
    <source>
        <dbReference type="ARBA" id="ARBA00001932"/>
    </source>
</evidence>
<dbReference type="InterPro" id="IPR014729">
    <property type="entry name" value="Rossmann-like_a/b/a_fold"/>
</dbReference>
<dbReference type="PROSITE" id="PS00394">
    <property type="entry name" value="DNA_PHOTOLYASES_1_1"/>
    <property type="match status" value="1"/>
</dbReference>
<dbReference type="GO" id="GO:0071949">
    <property type="term" value="F:FAD binding"/>
    <property type="evidence" value="ECO:0007669"/>
    <property type="project" value="TreeGrafter"/>
</dbReference>
<dbReference type="STRING" id="336566.ABB30_05010"/>
<evidence type="ECO:0000256" key="3">
    <source>
        <dbReference type="ARBA" id="ARBA00022630"/>
    </source>
</evidence>
<feature type="binding site" evidence="6">
    <location>
        <position position="279"/>
    </location>
    <ligand>
        <name>FAD</name>
        <dbReference type="ChEBI" id="CHEBI:57692"/>
    </ligand>
</feature>
<dbReference type="GO" id="GO:0003677">
    <property type="term" value="F:DNA binding"/>
    <property type="evidence" value="ECO:0007669"/>
    <property type="project" value="TreeGrafter"/>
</dbReference>
<proteinExistence type="inferred from homology"/>
<name>A0A0R0D8W1_9GAMM</name>
<dbReference type="AlphaFoldDB" id="A0A0R0D8W1"/>
<evidence type="ECO:0000259" key="9">
    <source>
        <dbReference type="PROSITE" id="PS51645"/>
    </source>
</evidence>
<dbReference type="InterPro" id="IPR018394">
    <property type="entry name" value="DNA_photolyase_1_CS_C"/>
</dbReference>
<evidence type="ECO:0000256" key="6">
    <source>
        <dbReference type="PIRSR" id="PIRSR602081-1"/>
    </source>
</evidence>
<dbReference type="EMBL" id="LDJM01000012">
    <property type="protein sequence ID" value="KRG78086.1"/>
    <property type="molecule type" value="Genomic_DNA"/>
</dbReference>
<evidence type="ECO:0000313" key="10">
    <source>
        <dbReference type="EMBL" id="KRG78086.1"/>
    </source>
</evidence>
<dbReference type="Gene3D" id="3.40.50.620">
    <property type="entry name" value="HUPs"/>
    <property type="match status" value="1"/>
</dbReference>
<comment type="caution">
    <text evidence="10">The sequence shown here is derived from an EMBL/GenBank/DDBJ whole genome shotgun (WGS) entry which is preliminary data.</text>
</comment>
<dbReference type="PATRIC" id="fig|336566.3.peg.340"/>
<comment type="similarity">
    <text evidence="8">Belongs to the DNA photolyase family.</text>
</comment>
<dbReference type="PRINTS" id="PR00147">
    <property type="entry name" value="DNAPHOTLYASE"/>
</dbReference>
<dbReference type="Gene3D" id="1.10.579.10">
    <property type="entry name" value="DNA Cyclobutane Dipyrimidine Photolyase, subunit A, domain 3"/>
    <property type="match status" value="1"/>
</dbReference>
<dbReference type="GO" id="GO:0003904">
    <property type="term" value="F:deoxyribodipyrimidine photo-lyase activity"/>
    <property type="evidence" value="ECO:0007669"/>
    <property type="project" value="TreeGrafter"/>
</dbReference>
<feature type="site" description="Electron transfer via tryptophanyl radical" evidence="7">
    <location>
        <position position="367"/>
    </location>
</feature>
<feature type="binding site" evidence="6">
    <location>
        <position position="231"/>
    </location>
    <ligand>
        <name>FAD</name>
        <dbReference type="ChEBI" id="CHEBI:57692"/>
    </ligand>
</feature>
<keyword evidence="5 8" id="KW-0157">Chromophore</keyword>
<comment type="similarity">
    <text evidence="2">Belongs to the DNA photolyase class-1 family.</text>
</comment>
<dbReference type="Gene3D" id="1.25.40.80">
    <property type="match status" value="1"/>
</dbReference>
<keyword evidence="10" id="KW-0456">Lyase</keyword>
<dbReference type="Proteomes" id="UP000050956">
    <property type="component" value="Unassembled WGS sequence"/>
</dbReference>
<dbReference type="GO" id="GO:0009416">
    <property type="term" value="P:response to light stimulus"/>
    <property type="evidence" value="ECO:0007669"/>
    <property type="project" value="TreeGrafter"/>
</dbReference>
<feature type="domain" description="Photolyase/cryptochrome alpha/beta" evidence="9">
    <location>
        <begin position="5"/>
        <end position="134"/>
    </location>
</feature>
<sequence length="475" mass="52927">MSHAPTAIIWFRRDLRLADNPALQAALDAGLRPLPVYIHAPEEEGAWVPGAASNAWLARSLAALQAELRQRGSDLLILRGSSLACLQALLAASGAQAVYWNRRYEPAISSRDTGIKQVLRDTGCQVRSFNGRLLAEPWQLMTGQGTPYKVFTPYWKALSAQLRLPVSMTAPDFLPAVPALELPAGLHCALESLGLAPSLGWDRGFWERFQPGEAGAMEALETFTDGALAGYLGQRDLPDRTGTSLLSPHLHFGEIAPWRIANSVSELRNSHAEADAAGYIRQLAWRDFGHYTLHHFPHSSQTDLNPRFQRMAWNPAEQDFLQAWQQGRTGVPIVDAGMRELWHTGWMHNRVRMIVGSWLCKHMRLHWLHGARWFWDTLVDADLANNSLGWQWIAGTGVDAAPYFRIFNPVTQAQKFDPQARYISHWVPELDRLPVTGRFAPWLHGGVAGYPRQPIVDLAAGRAQALSAYQATAHS</sequence>
<dbReference type="Pfam" id="PF03441">
    <property type="entry name" value="FAD_binding_7"/>
    <property type="match status" value="1"/>
</dbReference>
<keyword evidence="11" id="KW-1185">Reference proteome</keyword>
<organism evidence="10 11">
    <name type="scientific">Stenotrophomonas ginsengisoli</name>
    <dbReference type="NCBI Taxonomy" id="336566"/>
    <lineage>
        <taxon>Bacteria</taxon>
        <taxon>Pseudomonadati</taxon>
        <taxon>Pseudomonadota</taxon>
        <taxon>Gammaproteobacteria</taxon>
        <taxon>Lysobacterales</taxon>
        <taxon>Lysobacteraceae</taxon>
        <taxon>Stenotrophomonas</taxon>
    </lineage>
</organism>
<comment type="cofactor">
    <cofactor evidence="6">
        <name>FAD</name>
        <dbReference type="ChEBI" id="CHEBI:57692"/>
    </cofactor>
    <text evidence="6">Binds 1 FAD per subunit.</text>
</comment>
<reference evidence="10 11" key="1">
    <citation type="submission" date="2015-05" db="EMBL/GenBank/DDBJ databases">
        <title>Genome sequencing and analysis of members of genus Stenotrophomonas.</title>
        <authorList>
            <person name="Patil P.P."/>
            <person name="Midha S."/>
            <person name="Patil P.B."/>
        </authorList>
    </citation>
    <scope>NUCLEOTIDE SEQUENCE [LARGE SCALE GENOMIC DNA]</scope>
    <source>
        <strain evidence="10 11">DSM 24757</strain>
    </source>
</reference>
<protein>
    <submittedName>
        <fullName evidence="10">Deoxyribodipyrimidine photolyase</fullName>
    </submittedName>
</protein>
<feature type="binding site" evidence="6">
    <location>
        <begin position="380"/>
        <end position="382"/>
    </location>
    <ligand>
        <name>FAD</name>
        <dbReference type="ChEBI" id="CHEBI:57692"/>
    </ligand>
</feature>
<dbReference type="PANTHER" id="PTHR11455:SF9">
    <property type="entry name" value="CRYPTOCHROME CIRCADIAN CLOCK 5 ISOFORM X1"/>
    <property type="match status" value="1"/>
</dbReference>
<dbReference type="SUPFAM" id="SSF48173">
    <property type="entry name" value="Cryptochrome/photolyase FAD-binding domain"/>
    <property type="match status" value="1"/>
</dbReference>
<dbReference type="SUPFAM" id="SSF52425">
    <property type="entry name" value="Cryptochrome/photolyase, N-terminal domain"/>
    <property type="match status" value="1"/>
</dbReference>
<dbReference type="RefSeq" id="WP_057637214.1">
    <property type="nucleotide sequence ID" value="NZ_LDJM01000012.1"/>
</dbReference>
<evidence type="ECO:0000256" key="8">
    <source>
        <dbReference type="RuleBase" id="RU004182"/>
    </source>
</evidence>
<evidence type="ECO:0000256" key="5">
    <source>
        <dbReference type="ARBA" id="ARBA00022991"/>
    </source>
</evidence>
<evidence type="ECO:0000313" key="11">
    <source>
        <dbReference type="Proteomes" id="UP000050956"/>
    </source>
</evidence>
<feature type="site" description="Electron transfer via tryptophanyl radical" evidence="7">
    <location>
        <position position="313"/>
    </location>
</feature>
<evidence type="ECO:0000256" key="7">
    <source>
        <dbReference type="PIRSR" id="PIRSR602081-2"/>
    </source>
</evidence>
<dbReference type="Pfam" id="PF00875">
    <property type="entry name" value="DNA_photolyase"/>
    <property type="match status" value="1"/>
</dbReference>
<dbReference type="GO" id="GO:0006950">
    <property type="term" value="P:response to stress"/>
    <property type="evidence" value="ECO:0007669"/>
    <property type="project" value="UniProtKB-ARBA"/>
</dbReference>
<dbReference type="InterPro" id="IPR005101">
    <property type="entry name" value="Cryptochr/Photolyase_FAD-bd"/>
</dbReference>
<comment type="cofactor">
    <cofactor evidence="1">
        <name>(6R)-5,10-methylene-5,6,7,8-tetrahydrofolate</name>
        <dbReference type="ChEBI" id="CHEBI:15636"/>
    </cofactor>
</comment>
<dbReference type="PANTHER" id="PTHR11455">
    <property type="entry name" value="CRYPTOCHROME"/>
    <property type="match status" value="1"/>
</dbReference>
<evidence type="ECO:0000256" key="4">
    <source>
        <dbReference type="ARBA" id="ARBA00022827"/>
    </source>
</evidence>
<dbReference type="PROSITE" id="PS51645">
    <property type="entry name" value="PHR_CRY_ALPHA_BETA"/>
    <property type="match status" value="1"/>
</dbReference>
<dbReference type="InterPro" id="IPR002081">
    <property type="entry name" value="Cryptochrome/DNA_photolyase_1"/>
</dbReference>
<feature type="site" description="Electron transfer via tryptophanyl radical" evidence="7">
    <location>
        <position position="390"/>
    </location>
</feature>
<gene>
    <name evidence="10" type="ORF">ABB30_05010</name>
</gene>
<dbReference type="InterPro" id="IPR036155">
    <property type="entry name" value="Crypto/Photolyase_N_sf"/>
</dbReference>
<dbReference type="InterPro" id="IPR036134">
    <property type="entry name" value="Crypto/Photolyase_FAD-like_sf"/>
</dbReference>
<keyword evidence="3 6" id="KW-0285">Flavoprotein</keyword>
<dbReference type="OrthoDB" id="9772484at2"/>
<dbReference type="InterPro" id="IPR006050">
    <property type="entry name" value="DNA_photolyase_N"/>
</dbReference>
<dbReference type="GO" id="GO:0006139">
    <property type="term" value="P:nucleobase-containing compound metabolic process"/>
    <property type="evidence" value="ECO:0007669"/>
    <property type="project" value="UniProtKB-ARBA"/>
</dbReference>
<accession>A0A0R0D8W1</accession>
<feature type="binding site" evidence="6">
    <location>
        <begin position="243"/>
        <end position="247"/>
    </location>
    <ligand>
        <name>FAD</name>
        <dbReference type="ChEBI" id="CHEBI:57692"/>
    </ligand>
</feature>
<keyword evidence="4 6" id="KW-0274">FAD</keyword>
<evidence type="ECO:0000256" key="2">
    <source>
        <dbReference type="ARBA" id="ARBA00005862"/>
    </source>
</evidence>